<gene>
    <name evidence="7" type="primary">cph2_49</name>
    <name evidence="7" type="ORF">GALL_300590</name>
</gene>
<dbReference type="GO" id="GO:0019825">
    <property type="term" value="F:oxygen binding"/>
    <property type="evidence" value="ECO:0007669"/>
    <property type="project" value="InterPro"/>
</dbReference>
<dbReference type="AlphaFoldDB" id="A0A1J5R7M0"/>
<dbReference type="Pfam" id="PF00990">
    <property type="entry name" value="GGDEF"/>
    <property type="match status" value="1"/>
</dbReference>
<dbReference type="Gene3D" id="1.10.490.10">
    <property type="entry name" value="Globins"/>
    <property type="match status" value="1"/>
</dbReference>
<evidence type="ECO:0000259" key="6">
    <source>
        <dbReference type="PROSITE" id="PS50887"/>
    </source>
</evidence>
<dbReference type="Gene3D" id="3.30.70.270">
    <property type="match status" value="1"/>
</dbReference>
<dbReference type="CDD" id="cd00130">
    <property type="entry name" value="PAS"/>
    <property type="match status" value="3"/>
</dbReference>
<dbReference type="InterPro" id="IPR000160">
    <property type="entry name" value="GGDEF_dom"/>
</dbReference>
<dbReference type="SUPFAM" id="SSF141868">
    <property type="entry name" value="EAL domain-like"/>
    <property type="match status" value="1"/>
</dbReference>
<dbReference type="InterPro" id="IPR000700">
    <property type="entry name" value="PAS-assoc_C"/>
</dbReference>
<dbReference type="InterPro" id="IPR044398">
    <property type="entry name" value="Globin-sensor_dom"/>
</dbReference>
<dbReference type="CDD" id="cd01949">
    <property type="entry name" value="GGDEF"/>
    <property type="match status" value="1"/>
</dbReference>
<dbReference type="PROSITE" id="PS50113">
    <property type="entry name" value="PAC"/>
    <property type="match status" value="1"/>
</dbReference>
<dbReference type="InterPro" id="IPR012292">
    <property type="entry name" value="Globin/Proto"/>
</dbReference>
<dbReference type="SUPFAM" id="SSF46458">
    <property type="entry name" value="Globin-like"/>
    <property type="match status" value="1"/>
</dbReference>
<dbReference type="InterPro" id="IPR052155">
    <property type="entry name" value="Biofilm_reg_signaling"/>
</dbReference>
<dbReference type="Pfam" id="PF00989">
    <property type="entry name" value="PAS"/>
    <property type="match status" value="1"/>
</dbReference>
<dbReference type="SMART" id="SM00086">
    <property type="entry name" value="PAC"/>
    <property type="match status" value="2"/>
</dbReference>
<dbReference type="SMART" id="SM00091">
    <property type="entry name" value="PAS"/>
    <property type="match status" value="3"/>
</dbReference>
<proteinExistence type="predicted"/>
<dbReference type="GO" id="GO:0020037">
    <property type="term" value="F:heme binding"/>
    <property type="evidence" value="ECO:0007669"/>
    <property type="project" value="InterPro"/>
</dbReference>
<evidence type="ECO:0000256" key="2">
    <source>
        <dbReference type="ARBA" id="ARBA00029839"/>
    </source>
</evidence>
<dbReference type="FunFam" id="3.30.70.270:FF:000001">
    <property type="entry name" value="Diguanylate cyclase domain protein"/>
    <property type="match status" value="1"/>
</dbReference>
<protein>
    <recommendedName>
        <fullName evidence="1">Diguanylate cyclase DosC</fullName>
    </recommendedName>
    <alternativeName>
        <fullName evidence="2">Direct oxygen-sensing cyclase</fullName>
    </alternativeName>
</protein>
<dbReference type="SUPFAM" id="SSF55073">
    <property type="entry name" value="Nucleotide cyclase"/>
    <property type="match status" value="1"/>
</dbReference>
<dbReference type="InterPro" id="IPR035919">
    <property type="entry name" value="EAL_sf"/>
</dbReference>
<dbReference type="FunFam" id="3.20.20.450:FF:000001">
    <property type="entry name" value="Cyclic di-GMP phosphodiesterase yahA"/>
    <property type="match status" value="1"/>
</dbReference>
<dbReference type="InterPro" id="IPR001610">
    <property type="entry name" value="PAC"/>
</dbReference>
<dbReference type="Pfam" id="PF00563">
    <property type="entry name" value="EAL"/>
    <property type="match status" value="1"/>
</dbReference>
<dbReference type="GO" id="GO:0006355">
    <property type="term" value="P:regulation of DNA-templated transcription"/>
    <property type="evidence" value="ECO:0007669"/>
    <property type="project" value="InterPro"/>
</dbReference>
<comment type="caution">
    <text evidence="7">The sequence shown here is derived from an EMBL/GenBank/DDBJ whole genome shotgun (WGS) entry which is preliminary data.</text>
</comment>
<dbReference type="InterPro" id="IPR013767">
    <property type="entry name" value="PAS_fold"/>
</dbReference>
<dbReference type="Gene3D" id="3.30.450.20">
    <property type="entry name" value="PAS domain"/>
    <property type="match status" value="3"/>
</dbReference>
<feature type="domain" description="GGDEF" evidence="6">
    <location>
        <begin position="605"/>
        <end position="743"/>
    </location>
</feature>
<dbReference type="EMBL" id="MLJW01000390">
    <property type="protein sequence ID" value="OIQ88052.1"/>
    <property type="molecule type" value="Genomic_DNA"/>
</dbReference>
<dbReference type="CDD" id="cd01948">
    <property type="entry name" value="EAL"/>
    <property type="match status" value="1"/>
</dbReference>
<dbReference type="Pfam" id="PF08448">
    <property type="entry name" value="PAS_4"/>
    <property type="match status" value="1"/>
</dbReference>
<dbReference type="Pfam" id="PF13426">
    <property type="entry name" value="PAS_9"/>
    <property type="match status" value="1"/>
</dbReference>
<evidence type="ECO:0000313" key="7">
    <source>
        <dbReference type="EMBL" id="OIQ88052.1"/>
    </source>
</evidence>
<organism evidence="7">
    <name type="scientific">mine drainage metagenome</name>
    <dbReference type="NCBI Taxonomy" id="410659"/>
    <lineage>
        <taxon>unclassified sequences</taxon>
        <taxon>metagenomes</taxon>
        <taxon>ecological metagenomes</taxon>
    </lineage>
</organism>
<feature type="domain" description="PAS" evidence="3">
    <location>
        <begin position="335"/>
        <end position="388"/>
    </location>
</feature>
<evidence type="ECO:0000256" key="1">
    <source>
        <dbReference type="ARBA" id="ARBA00015125"/>
    </source>
</evidence>
<dbReference type="PROSITE" id="PS50887">
    <property type="entry name" value="GGDEF"/>
    <property type="match status" value="1"/>
</dbReference>
<reference evidence="7" key="1">
    <citation type="submission" date="2016-10" db="EMBL/GenBank/DDBJ databases">
        <title>Sequence of Gallionella enrichment culture.</title>
        <authorList>
            <person name="Poehlein A."/>
            <person name="Muehling M."/>
            <person name="Daniel R."/>
        </authorList>
    </citation>
    <scope>NUCLEOTIDE SEQUENCE</scope>
</reference>
<evidence type="ECO:0000259" key="3">
    <source>
        <dbReference type="PROSITE" id="PS50112"/>
    </source>
</evidence>
<dbReference type="PROSITE" id="PS50883">
    <property type="entry name" value="EAL"/>
    <property type="match status" value="1"/>
</dbReference>
<dbReference type="PANTHER" id="PTHR44757">
    <property type="entry name" value="DIGUANYLATE CYCLASE DGCP"/>
    <property type="match status" value="1"/>
</dbReference>
<feature type="domain" description="PAC" evidence="4">
    <location>
        <begin position="521"/>
        <end position="573"/>
    </location>
</feature>
<dbReference type="InterPro" id="IPR043128">
    <property type="entry name" value="Rev_trsase/Diguanyl_cyclase"/>
</dbReference>
<dbReference type="InterPro" id="IPR000014">
    <property type="entry name" value="PAS"/>
</dbReference>
<sequence>MEKILRKQASKPDDGFISYTWLAKSGKMKPLDELVGAIVKALNIDDAAITRRKAFLEFTDDDVAWLQKLHEASQAIASDFINAFYAHLLAFDETRAQLSDMQTLERLKRTQAGYFSSLTAGDYGQDYIYDRLRVGIAHQHAGLAPEWYLGAYNKYLTGLLPNIWEQFGKDPEAFIATCQALIKIVLLDIGLAIDTYIQADRQTILALKEYAEIVFANIPDGLMVLSSDLSILSVNCAFLKRFGLSEEAVHGRQLMEVIAAGELQERALEVLATRVAQHDVRFSVGLADCSERKPVRVTMTGIQLGEEEEKEEARLLLIVNDLTEEEALRAAALESERRFRNLAETAHDGIIMTDPRGAITYFNRAAERMFGHQRHQVLGRSVGTMLPELMLCQLNEELQRLPIWETQGKRQDGTALVVEGSSSVFEGSMGRFITYVLRDITAYKQAEQELRIAATTFEAQEGIIVTDANNVILRVNQAFTRLTGYNAEEVVGQTPAILESGRQDSQFYRDMQDSINLNKYWQGEIWNRHKNGEICPEWLSITAVTKPNGEVTNFVASFTDISQYKKAEEEIHNLAFYDPLTGLPNRRLLLDRLGQAFATSTRSNAHGAILFLDLDNFKTLNDTKGHDGGDLLLIEVAKRLQACVREGDTVARLGGDEFVVMLEDLNEMVQQSATQAEVVGEKIRDDINQPYLLQGHKYNITASIGISLFRGHEVSIDDLLKHADTAMYQSKTSGRNTLRFYDPAMQEALEVRAAMELDLRHAMSEQQFRLYFQIQVDHARHIVGAEALLRWEHSERGLISPAQFIPLAEETGLILPIGNWVLETACTLLKTWETNPLTRDLQLAVNVSARQFKQPDFVERVSTLLTQTGANPERLKLELTESLMLDDVTHTIEKMQVLKSLGVHFSMDDFGTGYSSLSYLKRLPLNQLKIDQSFVRDLATDPSDAVIVQTIIGMANSLGLNVIAEGVETESQFEFLKQHGCPSFQGYLFSRPMPLMEFEEFLCGRHIKGSFISSVA</sequence>
<dbReference type="InterPro" id="IPR009050">
    <property type="entry name" value="Globin-like_sf"/>
</dbReference>
<dbReference type="InterPro" id="IPR035965">
    <property type="entry name" value="PAS-like_dom_sf"/>
</dbReference>
<dbReference type="InterPro" id="IPR029787">
    <property type="entry name" value="Nucleotide_cyclase"/>
</dbReference>
<dbReference type="InterPro" id="IPR001633">
    <property type="entry name" value="EAL_dom"/>
</dbReference>
<feature type="domain" description="EAL" evidence="5">
    <location>
        <begin position="752"/>
        <end position="1006"/>
    </location>
</feature>
<evidence type="ECO:0000259" key="5">
    <source>
        <dbReference type="PROSITE" id="PS50883"/>
    </source>
</evidence>
<dbReference type="PANTHER" id="PTHR44757:SF2">
    <property type="entry name" value="BIOFILM ARCHITECTURE MAINTENANCE PROTEIN MBAA"/>
    <property type="match status" value="1"/>
</dbReference>
<feature type="domain" description="PAS" evidence="3">
    <location>
        <begin position="446"/>
        <end position="499"/>
    </location>
</feature>
<accession>A0A1J5R7M0</accession>
<evidence type="ECO:0000259" key="4">
    <source>
        <dbReference type="PROSITE" id="PS50113"/>
    </source>
</evidence>
<dbReference type="SMART" id="SM00267">
    <property type="entry name" value="GGDEF"/>
    <property type="match status" value="1"/>
</dbReference>
<dbReference type="SMART" id="SM00052">
    <property type="entry name" value="EAL"/>
    <property type="match status" value="1"/>
</dbReference>
<dbReference type="Gene3D" id="3.20.20.450">
    <property type="entry name" value="EAL domain"/>
    <property type="match status" value="1"/>
</dbReference>
<dbReference type="InterPro" id="IPR013656">
    <property type="entry name" value="PAS_4"/>
</dbReference>
<dbReference type="NCBIfam" id="TIGR00229">
    <property type="entry name" value="sensory_box"/>
    <property type="match status" value="3"/>
</dbReference>
<dbReference type="SUPFAM" id="SSF55785">
    <property type="entry name" value="PYP-like sensor domain (PAS domain)"/>
    <property type="match status" value="3"/>
</dbReference>
<dbReference type="Pfam" id="PF11563">
    <property type="entry name" value="Protoglobin"/>
    <property type="match status" value="1"/>
</dbReference>
<name>A0A1J5R7M0_9ZZZZ</name>
<dbReference type="NCBIfam" id="TIGR00254">
    <property type="entry name" value="GGDEF"/>
    <property type="match status" value="1"/>
</dbReference>
<dbReference type="PROSITE" id="PS50112">
    <property type="entry name" value="PAS"/>
    <property type="match status" value="2"/>
</dbReference>